<dbReference type="EMBL" id="CP042425">
    <property type="protein sequence ID" value="QEL17767.1"/>
    <property type="molecule type" value="Genomic_DNA"/>
</dbReference>
<dbReference type="SMART" id="SM00400">
    <property type="entry name" value="ZnF_CHCC"/>
    <property type="match status" value="1"/>
</dbReference>
<sequence length="108" mass="11954">MIDPDRLRRVRNELPMAVLIAALGRDGPPSKIRDGRFIFLCPHCGEMDAAVNPRNNLGHCFACAKNLNTIDLVMRLGYDFVTAVAVLEGLLERHCSRRPKGGTTLPAR</sequence>
<organism evidence="2 3">
    <name type="scientific">Limnoglobus roseus</name>
    <dbReference type="NCBI Taxonomy" id="2598579"/>
    <lineage>
        <taxon>Bacteria</taxon>
        <taxon>Pseudomonadati</taxon>
        <taxon>Planctomycetota</taxon>
        <taxon>Planctomycetia</taxon>
        <taxon>Gemmatales</taxon>
        <taxon>Gemmataceae</taxon>
        <taxon>Limnoglobus</taxon>
    </lineage>
</organism>
<dbReference type="OrthoDB" id="271966at2"/>
<evidence type="ECO:0000313" key="2">
    <source>
        <dbReference type="EMBL" id="QEL17767.1"/>
    </source>
</evidence>
<dbReference type="SUPFAM" id="SSF57783">
    <property type="entry name" value="Zinc beta-ribbon"/>
    <property type="match status" value="1"/>
</dbReference>
<dbReference type="AlphaFoldDB" id="A0A5C1AHW2"/>
<name>A0A5C1AHW2_9BACT</name>
<dbReference type="InterPro" id="IPR002694">
    <property type="entry name" value="Znf_CHC2"/>
</dbReference>
<dbReference type="Proteomes" id="UP000324974">
    <property type="component" value="Chromosome"/>
</dbReference>
<feature type="domain" description="Zinc finger CHC2-type" evidence="1">
    <location>
        <begin position="37"/>
        <end position="88"/>
    </location>
</feature>
<gene>
    <name evidence="2" type="ORF">PX52LOC_04773</name>
</gene>
<dbReference type="GO" id="GO:0006260">
    <property type="term" value="P:DNA replication"/>
    <property type="evidence" value="ECO:0007669"/>
    <property type="project" value="InterPro"/>
</dbReference>
<accession>A0A5C1AHW2</accession>
<keyword evidence="3" id="KW-1185">Reference proteome</keyword>
<reference evidence="3" key="1">
    <citation type="submission" date="2019-08" db="EMBL/GenBank/DDBJ databases">
        <title>Limnoglobus roseus gen. nov., sp. nov., a novel freshwater planctomycete with a giant genome from the family Gemmataceae.</title>
        <authorList>
            <person name="Kulichevskaya I.S."/>
            <person name="Naumoff D.G."/>
            <person name="Miroshnikov K."/>
            <person name="Ivanova A."/>
            <person name="Philippov D.A."/>
            <person name="Hakobyan A."/>
            <person name="Rijpstra I.C."/>
            <person name="Sinninghe Damste J.S."/>
            <person name="Liesack W."/>
            <person name="Dedysh S.N."/>
        </authorList>
    </citation>
    <scope>NUCLEOTIDE SEQUENCE [LARGE SCALE GENOMIC DNA]</scope>
    <source>
        <strain evidence="3">PX52</strain>
    </source>
</reference>
<dbReference type="KEGG" id="lrs:PX52LOC_04773"/>
<dbReference type="GO" id="GO:0003677">
    <property type="term" value="F:DNA binding"/>
    <property type="evidence" value="ECO:0007669"/>
    <property type="project" value="InterPro"/>
</dbReference>
<protein>
    <recommendedName>
        <fullName evidence="1">Zinc finger CHC2-type domain-containing protein</fullName>
    </recommendedName>
</protein>
<dbReference type="RefSeq" id="WP_149112335.1">
    <property type="nucleotide sequence ID" value="NZ_CP042425.1"/>
</dbReference>
<dbReference type="GO" id="GO:0008270">
    <property type="term" value="F:zinc ion binding"/>
    <property type="evidence" value="ECO:0007669"/>
    <property type="project" value="InterPro"/>
</dbReference>
<evidence type="ECO:0000313" key="3">
    <source>
        <dbReference type="Proteomes" id="UP000324974"/>
    </source>
</evidence>
<dbReference type="Gene3D" id="3.90.580.10">
    <property type="entry name" value="Zinc finger, CHC2-type domain"/>
    <property type="match status" value="1"/>
</dbReference>
<evidence type="ECO:0000259" key="1">
    <source>
        <dbReference type="SMART" id="SM00400"/>
    </source>
</evidence>
<proteinExistence type="predicted"/>
<dbReference type="InterPro" id="IPR036977">
    <property type="entry name" value="DNA_primase_Znf_CHC2"/>
</dbReference>
<dbReference type="GO" id="GO:0003899">
    <property type="term" value="F:DNA-directed RNA polymerase activity"/>
    <property type="evidence" value="ECO:0007669"/>
    <property type="project" value="InterPro"/>
</dbReference>